<dbReference type="CDD" id="cd05907">
    <property type="entry name" value="VL_LC_FACS_like"/>
    <property type="match status" value="1"/>
</dbReference>
<evidence type="ECO:0000256" key="1">
    <source>
        <dbReference type="ARBA" id="ARBA00022741"/>
    </source>
</evidence>
<comment type="catalytic activity">
    <reaction evidence="3">
        <text>a long-chain fatty acid + ATP + CoA = a long-chain fatty acyl-CoA + AMP + diphosphate</text>
        <dbReference type="Rhea" id="RHEA:15421"/>
        <dbReference type="ChEBI" id="CHEBI:30616"/>
        <dbReference type="ChEBI" id="CHEBI:33019"/>
        <dbReference type="ChEBI" id="CHEBI:57287"/>
        <dbReference type="ChEBI" id="CHEBI:57560"/>
        <dbReference type="ChEBI" id="CHEBI:83139"/>
        <dbReference type="ChEBI" id="CHEBI:456215"/>
        <dbReference type="EC" id="6.2.1.3"/>
    </reaction>
    <physiologicalReaction direction="left-to-right" evidence="3">
        <dbReference type="Rhea" id="RHEA:15422"/>
    </physiologicalReaction>
</comment>
<dbReference type="RefSeq" id="WP_211849152.1">
    <property type="nucleotide sequence ID" value="NZ_JAAEDL010000035.1"/>
</dbReference>
<dbReference type="Pfam" id="PF23562">
    <property type="entry name" value="AMP-binding_C_3"/>
    <property type="match status" value="1"/>
</dbReference>
<feature type="domain" description="AMP-dependent synthetase/ligase" evidence="4">
    <location>
        <begin position="18"/>
        <end position="423"/>
    </location>
</feature>
<proteinExistence type="predicted"/>
<evidence type="ECO:0000313" key="5">
    <source>
        <dbReference type="EMBL" id="MBR0683585.1"/>
    </source>
</evidence>
<dbReference type="InterPro" id="IPR000873">
    <property type="entry name" value="AMP-dep_synth/lig_dom"/>
</dbReference>
<keyword evidence="2" id="KW-0067">ATP-binding</keyword>
<keyword evidence="6" id="KW-1185">Reference proteome</keyword>
<protein>
    <submittedName>
        <fullName evidence="5">Long-chain fatty acid--CoA ligase</fullName>
    </submittedName>
</protein>
<keyword evidence="1" id="KW-0547">Nucleotide-binding</keyword>
<evidence type="ECO:0000259" key="4">
    <source>
        <dbReference type="Pfam" id="PF00501"/>
    </source>
</evidence>
<dbReference type="GO" id="GO:0016020">
    <property type="term" value="C:membrane"/>
    <property type="evidence" value="ECO:0007669"/>
    <property type="project" value="TreeGrafter"/>
</dbReference>
<evidence type="ECO:0000256" key="2">
    <source>
        <dbReference type="ARBA" id="ARBA00022840"/>
    </source>
</evidence>
<dbReference type="GO" id="GO:0004467">
    <property type="term" value="F:long-chain fatty acid-CoA ligase activity"/>
    <property type="evidence" value="ECO:0007669"/>
    <property type="project" value="UniProtKB-EC"/>
</dbReference>
<dbReference type="EMBL" id="JAAEDL010000035">
    <property type="protein sequence ID" value="MBR0683585.1"/>
    <property type="molecule type" value="Genomic_DNA"/>
</dbReference>
<sequence>MPYSPGTWPTLPAMMLSRAAEWADRPLFRHWQGGAWQSLRWGDFAVQVAAVAAFLRGRGIGPGDRVLLVSENRPEFPIADTAIMAVGAITVPTYTTNLPGDHAHILRDSGARAAIVSTRRLAERVLEGAALADGLDLLVCCEDPPAQAGLVAHGWAEALATPGDPAMLAAEAAAVPSDSLACLIYTSGTGGPPKGVMLPHRALLANRDGVAPLVKRLGLIGECYLSFLPLSHAYEHTVGGFLLPSLGLEVVYSRGADRLAHELAEIRPAIVTAVPRLFEVLRGRILHGLEKESAFKRRLFDRTVELGLRRMDGPPLGLFERLQDAVLDRLVREKSRARFGGRLRAMVSGGARLDPELSGFFIALGLPVIQGYGQTEAGPVVSVNLPWANRRHTVGPPLKGVECRIAEDGEVLVRGDLVMTGYWNNPEATASSLKPLPGDPPGEAPWLHTGDIGALEDGYLRITDRKRDFIKTLGGDMVSPAKIECLLMAEPEVHQALVSGEGKPALVALIVPNEGMAEKVAEAVRRVNAKLPTIERIRHWAVTEPFTIENGLLTPTQKVKRRAAIEARTAEAEKLWG</sequence>
<dbReference type="Gene3D" id="3.40.50.12780">
    <property type="entry name" value="N-terminal domain of ligase-like"/>
    <property type="match status" value="2"/>
</dbReference>
<dbReference type="GO" id="GO:0005524">
    <property type="term" value="F:ATP binding"/>
    <property type="evidence" value="ECO:0007669"/>
    <property type="project" value="UniProtKB-KW"/>
</dbReference>
<comment type="caution">
    <text evidence="5">The sequence shown here is derived from an EMBL/GenBank/DDBJ whole genome shotgun (WGS) entry which is preliminary data.</text>
</comment>
<dbReference type="Pfam" id="PF00501">
    <property type="entry name" value="AMP-binding"/>
    <property type="match status" value="1"/>
</dbReference>
<dbReference type="PANTHER" id="PTHR43272:SF33">
    <property type="entry name" value="AMP-BINDING DOMAIN-CONTAINING PROTEIN-RELATED"/>
    <property type="match status" value="1"/>
</dbReference>
<reference evidence="5" key="2">
    <citation type="journal article" date="2021" name="Syst. Appl. Microbiol.">
        <title>Roseomonas hellenica sp. nov., isolated from roots of wild-growing Alkanna tinctoria.</title>
        <authorList>
            <person name="Rat A."/>
            <person name="Naranjo H.D."/>
            <person name="Lebbe L."/>
            <person name="Cnockaert M."/>
            <person name="Krigas N."/>
            <person name="Grigoriadou K."/>
            <person name="Maloupa E."/>
            <person name="Willems A."/>
        </authorList>
    </citation>
    <scope>NUCLEOTIDE SEQUENCE</scope>
    <source>
        <strain evidence="5">LMG 31228</strain>
    </source>
</reference>
<keyword evidence="5" id="KW-0436">Ligase</keyword>
<dbReference type="AlphaFoldDB" id="A0A9X9XIP9"/>
<evidence type="ECO:0000313" key="6">
    <source>
        <dbReference type="Proteomes" id="UP001138709"/>
    </source>
</evidence>
<dbReference type="InterPro" id="IPR045851">
    <property type="entry name" value="AMP-bd_C_sf"/>
</dbReference>
<dbReference type="Gene3D" id="3.30.300.30">
    <property type="match status" value="1"/>
</dbReference>
<dbReference type="InterPro" id="IPR042099">
    <property type="entry name" value="ANL_N_sf"/>
</dbReference>
<gene>
    <name evidence="5" type="ORF">GXW74_24080</name>
</gene>
<evidence type="ECO:0000256" key="3">
    <source>
        <dbReference type="ARBA" id="ARBA00024484"/>
    </source>
</evidence>
<reference evidence="5" key="1">
    <citation type="submission" date="2020-01" db="EMBL/GenBank/DDBJ databases">
        <authorList>
            <person name="Rat A."/>
        </authorList>
    </citation>
    <scope>NUCLEOTIDE SEQUENCE</scope>
    <source>
        <strain evidence="5">LMG 31228</strain>
    </source>
</reference>
<name>A0A9X9XIP9_9PROT</name>
<dbReference type="SUPFAM" id="SSF56801">
    <property type="entry name" value="Acetyl-CoA synthetase-like"/>
    <property type="match status" value="1"/>
</dbReference>
<dbReference type="Proteomes" id="UP001138709">
    <property type="component" value="Unassembled WGS sequence"/>
</dbReference>
<organism evidence="5 6">
    <name type="scientific">Neoroseomonas eburnea</name>
    <dbReference type="NCBI Taxonomy" id="1346889"/>
    <lineage>
        <taxon>Bacteria</taxon>
        <taxon>Pseudomonadati</taxon>
        <taxon>Pseudomonadota</taxon>
        <taxon>Alphaproteobacteria</taxon>
        <taxon>Acetobacterales</taxon>
        <taxon>Acetobacteraceae</taxon>
        <taxon>Neoroseomonas</taxon>
    </lineage>
</organism>
<dbReference type="PANTHER" id="PTHR43272">
    <property type="entry name" value="LONG-CHAIN-FATTY-ACID--COA LIGASE"/>
    <property type="match status" value="1"/>
</dbReference>
<accession>A0A9X9XIP9</accession>